<organism evidence="2 3">
    <name type="scientific">Araneus ventricosus</name>
    <name type="common">Orbweaver spider</name>
    <name type="synonym">Epeira ventricosa</name>
    <dbReference type="NCBI Taxonomy" id="182803"/>
    <lineage>
        <taxon>Eukaryota</taxon>
        <taxon>Metazoa</taxon>
        <taxon>Ecdysozoa</taxon>
        <taxon>Arthropoda</taxon>
        <taxon>Chelicerata</taxon>
        <taxon>Arachnida</taxon>
        <taxon>Araneae</taxon>
        <taxon>Araneomorphae</taxon>
        <taxon>Entelegynae</taxon>
        <taxon>Araneoidea</taxon>
        <taxon>Araneidae</taxon>
        <taxon>Araneus</taxon>
    </lineage>
</organism>
<dbReference type="OrthoDB" id="6616165at2759"/>
<feature type="compositionally biased region" description="Polar residues" evidence="1">
    <location>
        <begin position="125"/>
        <end position="154"/>
    </location>
</feature>
<protein>
    <recommendedName>
        <fullName evidence="4">BESS domain-containing protein</fullName>
    </recommendedName>
</protein>
<sequence>MEDDKSSDLADISAEIDPDRKKIASEADSAEGEKDEDRHFLLWLLSEIRKGPAERKLKLLSDIISVIVTAQRPDHQQWPSQGGSFAPYPFQHPTQYTPSSSYPSSIIPQRVPSQQDHLHRFSRLQALQNMPNPQQTSMSPSPNLSTDSPAQTESEYVIFE</sequence>
<evidence type="ECO:0008006" key="4">
    <source>
        <dbReference type="Google" id="ProtNLM"/>
    </source>
</evidence>
<feature type="compositionally biased region" description="Basic and acidic residues" evidence="1">
    <location>
        <begin position="17"/>
        <end position="35"/>
    </location>
</feature>
<dbReference type="Proteomes" id="UP000499080">
    <property type="component" value="Unassembled WGS sequence"/>
</dbReference>
<feature type="region of interest" description="Disordered" evidence="1">
    <location>
        <begin position="1"/>
        <end position="35"/>
    </location>
</feature>
<evidence type="ECO:0000313" key="3">
    <source>
        <dbReference type="Proteomes" id="UP000499080"/>
    </source>
</evidence>
<comment type="caution">
    <text evidence="2">The sequence shown here is derived from an EMBL/GenBank/DDBJ whole genome shotgun (WGS) entry which is preliminary data.</text>
</comment>
<evidence type="ECO:0000313" key="2">
    <source>
        <dbReference type="EMBL" id="GBM42562.1"/>
    </source>
</evidence>
<dbReference type="AlphaFoldDB" id="A0A4Y2FM55"/>
<gene>
    <name evidence="2" type="ORF">AVEN_33955_1</name>
</gene>
<accession>A0A4Y2FM55</accession>
<evidence type="ECO:0000256" key="1">
    <source>
        <dbReference type="SAM" id="MobiDB-lite"/>
    </source>
</evidence>
<keyword evidence="3" id="KW-1185">Reference proteome</keyword>
<name>A0A4Y2FM55_ARAVE</name>
<feature type="compositionally biased region" description="Low complexity" evidence="1">
    <location>
        <begin position="93"/>
        <end position="109"/>
    </location>
</feature>
<dbReference type="EMBL" id="BGPR01096578">
    <property type="protein sequence ID" value="GBM42562.1"/>
    <property type="molecule type" value="Genomic_DNA"/>
</dbReference>
<feature type="region of interest" description="Disordered" evidence="1">
    <location>
        <begin position="73"/>
        <end position="160"/>
    </location>
</feature>
<proteinExistence type="predicted"/>
<reference evidence="2 3" key="1">
    <citation type="journal article" date="2019" name="Sci. Rep.">
        <title>Orb-weaving spider Araneus ventricosus genome elucidates the spidroin gene catalogue.</title>
        <authorList>
            <person name="Kono N."/>
            <person name="Nakamura H."/>
            <person name="Ohtoshi R."/>
            <person name="Moran D.A.P."/>
            <person name="Shinohara A."/>
            <person name="Yoshida Y."/>
            <person name="Fujiwara M."/>
            <person name="Mori M."/>
            <person name="Tomita M."/>
            <person name="Arakawa K."/>
        </authorList>
    </citation>
    <scope>NUCLEOTIDE SEQUENCE [LARGE SCALE GENOMIC DNA]</scope>
</reference>